<dbReference type="Gene3D" id="3.90.70.10">
    <property type="entry name" value="Cysteine proteinases"/>
    <property type="match status" value="1"/>
</dbReference>
<dbReference type="InterPro" id="IPR013128">
    <property type="entry name" value="Peptidase_C1A"/>
</dbReference>
<keyword evidence="7" id="KW-1015">Disulfide bond</keyword>
<dbReference type="SMART" id="SM00645">
    <property type="entry name" value="Pept_C1"/>
    <property type="match status" value="1"/>
</dbReference>
<comment type="similarity">
    <text evidence="1">Belongs to the peptidase C1 family.</text>
</comment>
<sequence length="375" mass="40210">MANMRLLFLSMCVIAAVASRSDLPKGLELSAEATKPGLCGPKGCALYQNRDLPEGNVNDEALIARVNSLNIGWLAAESERFHNHSYTDLSKLCGTVMKGEKGYFELEAQSAPLQTMDLPENFDSREKWTQCPTIGTIRDQSDCGSCWAFGSTEAFEDRACIAGKATVLRSVEDTASCCGIFNCAFSMGCNGGQPSGAWNWFKNTGVVTGGDYGDIGAGTTCRPYTLAPCAHHVAPGKYPACPSSEYPTPKCTSSCSESGYSTPFSEDKLKAKSAYSLSGVQNIMQDIYTYGPVTGAFSVYSDFPTYKSGVYTKTPGSSMLGGHAIKIMGWGVENGVDYWLVANSWNEQWGDGGTFKIKRGVDECGIESQISAGQV</sequence>
<dbReference type="AlphaFoldDB" id="A0AAE0FJ10"/>
<dbReference type="PANTHER" id="PTHR12411">
    <property type="entry name" value="CYSTEINE PROTEASE FAMILY C1-RELATED"/>
    <property type="match status" value="1"/>
</dbReference>
<evidence type="ECO:0000313" key="10">
    <source>
        <dbReference type="EMBL" id="KAK3260594.1"/>
    </source>
</evidence>
<keyword evidence="11" id="KW-1185">Reference proteome</keyword>
<protein>
    <recommendedName>
        <fullName evidence="9">Peptidase C1A papain C-terminal domain-containing protein</fullName>
    </recommendedName>
</protein>
<proteinExistence type="inferred from homology"/>
<evidence type="ECO:0000313" key="11">
    <source>
        <dbReference type="Proteomes" id="UP001190700"/>
    </source>
</evidence>
<dbReference type="GO" id="GO:0006508">
    <property type="term" value="P:proteolysis"/>
    <property type="evidence" value="ECO:0007669"/>
    <property type="project" value="UniProtKB-KW"/>
</dbReference>
<dbReference type="FunFam" id="3.90.70.10:FF:000031">
    <property type="entry name" value="Cathepsin B"/>
    <property type="match status" value="1"/>
</dbReference>
<dbReference type="InterPro" id="IPR000668">
    <property type="entry name" value="Peptidase_C1A_C"/>
</dbReference>
<dbReference type="GO" id="GO:0008234">
    <property type="term" value="F:cysteine-type peptidase activity"/>
    <property type="evidence" value="ECO:0007669"/>
    <property type="project" value="UniProtKB-KW"/>
</dbReference>
<comment type="caution">
    <text evidence="10">The sequence shown here is derived from an EMBL/GenBank/DDBJ whole genome shotgun (WGS) entry which is preliminary data.</text>
</comment>
<keyword evidence="3 8" id="KW-0732">Signal</keyword>
<reference evidence="10 11" key="1">
    <citation type="journal article" date="2015" name="Genome Biol. Evol.">
        <title>Comparative Genomics of a Bacterivorous Green Alga Reveals Evolutionary Causalities and Consequences of Phago-Mixotrophic Mode of Nutrition.</title>
        <authorList>
            <person name="Burns J.A."/>
            <person name="Paasch A."/>
            <person name="Narechania A."/>
            <person name="Kim E."/>
        </authorList>
    </citation>
    <scope>NUCLEOTIDE SEQUENCE [LARGE SCALE GENOMIC DNA]</scope>
    <source>
        <strain evidence="10 11">PLY_AMNH</strain>
    </source>
</reference>
<dbReference type="InterPro" id="IPR025660">
    <property type="entry name" value="Pept_his_AS"/>
</dbReference>
<name>A0AAE0FJ10_9CHLO</name>
<dbReference type="Pfam" id="PF00112">
    <property type="entry name" value="Peptidase_C1"/>
    <property type="match status" value="1"/>
</dbReference>
<keyword evidence="4" id="KW-0378">Hydrolase</keyword>
<gene>
    <name evidence="10" type="ORF">CYMTET_30439</name>
</gene>
<evidence type="ECO:0000256" key="4">
    <source>
        <dbReference type="ARBA" id="ARBA00022801"/>
    </source>
</evidence>
<evidence type="ECO:0000256" key="6">
    <source>
        <dbReference type="ARBA" id="ARBA00023145"/>
    </source>
</evidence>
<evidence type="ECO:0000256" key="5">
    <source>
        <dbReference type="ARBA" id="ARBA00022807"/>
    </source>
</evidence>
<dbReference type="PROSITE" id="PS00639">
    <property type="entry name" value="THIOL_PROTEASE_HIS"/>
    <property type="match status" value="1"/>
</dbReference>
<evidence type="ECO:0000256" key="3">
    <source>
        <dbReference type="ARBA" id="ARBA00022729"/>
    </source>
</evidence>
<keyword evidence="2" id="KW-0645">Protease</keyword>
<dbReference type="CDD" id="cd02620">
    <property type="entry name" value="Peptidase_C1A_CathepsinB"/>
    <property type="match status" value="1"/>
</dbReference>
<dbReference type="PRINTS" id="PR00705">
    <property type="entry name" value="PAPAIN"/>
</dbReference>
<evidence type="ECO:0000259" key="9">
    <source>
        <dbReference type="SMART" id="SM00645"/>
    </source>
</evidence>
<evidence type="ECO:0000256" key="8">
    <source>
        <dbReference type="SAM" id="SignalP"/>
    </source>
</evidence>
<dbReference type="SUPFAM" id="SSF54001">
    <property type="entry name" value="Cysteine proteinases"/>
    <property type="match status" value="1"/>
</dbReference>
<accession>A0AAE0FJ10</accession>
<dbReference type="Proteomes" id="UP001190700">
    <property type="component" value="Unassembled WGS sequence"/>
</dbReference>
<feature type="signal peptide" evidence="8">
    <location>
        <begin position="1"/>
        <end position="18"/>
    </location>
</feature>
<keyword evidence="6" id="KW-0865">Zymogen</keyword>
<feature type="domain" description="Peptidase C1A papain C-terminal" evidence="9">
    <location>
        <begin position="118"/>
        <end position="374"/>
    </location>
</feature>
<evidence type="ECO:0000256" key="7">
    <source>
        <dbReference type="ARBA" id="ARBA00023157"/>
    </source>
</evidence>
<dbReference type="PROSITE" id="PS00139">
    <property type="entry name" value="THIOL_PROTEASE_CYS"/>
    <property type="match status" value="1"/>
</dbReference>
<organism evidence="10 11">
    <name type="scientific">Cymbomonas tetramitiformis</name>
    <dbReference type="NCBI Taxonomy" id="36881"/>
    <lineage>
        <taxon>Eukaryota</taxon>
        <taxon>Viridiplantae</taxon>
        <taxon>Chlorophyta</taxon>
        <taxon>Pyramimonadophyceae</taxon>
        <taxon>Pyramimonadales</taxon>
        <taxon>Pyramimonadaceae</taxon>
        <taxon>Cymbomonas</taxon>
    </lineage>
</organism>
<dbReference type="EMBL" id="LGRX02017569">
    <property type="protein sequence ID" value="KAK3260594.1"/>
    <property type="molecule type" value="Genomic_DNA"/>
</dbReference>
<feature type="chain" id="PRO_5042027024" description="Peptidase C1A papain C-terminal domain-containing protein" evidence="8">
    <location>
        <begin position="19"/>
        <end position="375"/>
    </location>
</feature>
<evidence type="ECO:0000256" key="2">
    <source>
        <dbReference type="ARBA" id="ARBA00022670"/>
    </source>
</evidence>
<dbReference type="InterPro" id="IPR038765">
    <property type="entry name" value="Papain-like_cys_pep_sf"/>
</dbReference>
<dbReference type="InterPro" id="IPR000169">
    <property type="entry name" value="Pept_cys_AS"/>
</dbReference>
<keyword evidence="5" id="KW-0788">Thiol protease</keyword>
<evidence type="ECO:0000256" key="1">
    <source>
        <dbReference type="ARBA" id="ARBA00008455"/>
    </source>
</evidence>